<protein>
    <submittedName>
        <fullName evidence="1">Uncharacterized protein</fullName>
    </submittedName>
</protein>
<evidence type="ECO:0000313" key="2">
    <source>
        <dbReference type="Proteomes" id="UP001159405"/>
    </source>
</evidence>
<sequence>MRELDSKALAVAEAFKQGLFTVTKTRRRFSCIAIDQAHEQNNAMVKDDGGAVGLTENASALRRWMLSGPEMARLVNEFEACMAPEVRPETNNHHEAEWGYQAAHHKDVRSLVDVLDELGNPFEEEGKDLIVLDTKVVADEGGVSRMLQIEDLGVKQNGNLDEFFKHENQACPPSISDQGNLRLPRQKSELASCLQALTTPKNAAPANCEVIIMDGAALVNMLKPTGKEKTFSEYASNKFIPYVTAQLQHVKRIDIVWDKYVENSLKATTRRKRGSGVRQLVAANNKLPRTGKNSFVKIGTSRSSLDSLRNALLLLTRVRDRSSLRMQEAY</sequence>
<proteinExistence type="predicted"/>
<gene>
    <name evidence="1" type="ORF">PLOB_00023651</name>
</gene>
<accession>A0ABN8NP23</accession>
<dbReference type="Proteomes" id="UP001159405">
    <property type="component" value="Unassembled WGS sequence"/>
</dbReference>
<keyword evidence="2" id="KW-1185">Reference proteome</keyword>
<organism evidence="1 2">
    <name type="scientific">Porites lobata</name>
    <dbReference type="NCBI Taxonomy" id="104759"/>
    <lineage>
        <taxon>Eukaryota</taxon>
        <taxon>Metazoa</taxon>
        <taxon>Cnidaria</taxon>
        <taxon>Anthozoa</taxon>
        <taxon>Hexacorallia</taxon>
        <taxon>Scleractinia</taxon>
        <taxon>Fungiina</taxon>
        <taxon>Poritidae</taxon>
        <taxon>Porites</taxon>
    </lineage>
</organism>
<dbReference type="PANTHER" id="PTHR47018:SF1">
    <property type="entry name" value="TESMIN_TSO1-LIKE CXC DOMAIN-CONTAINING PROTEIN"/>
    <property type="match status" value="1"/>
</dbReference>
<reference evidence="1 2" key="1">
    <citation type="submission" date="2022-05" db="EMBL/GenBank/DDBJ databases">
        <authorList>
            <consortium name="Genoscope - CEA"/>
            <person name="William W."/>
        </authorList>
    </citation>
    <scope>NUCLEOTIDE SEQUENCE [LARGE SCALE GENOMIC DNA]</scope>
</reference>
<evidence type="ECO:0000313" key="1">
    <source>
        <dbReference type="EMBL" id="CAH3115419.1"/>
    </source>
</evidence>
<dbReference type="EMBL" id="CALNXK010000028">
    <property type="protein sequence ID" value="CAH3115419.1"/>
    <property type="molecule type" value="Genomic_DNA"/>
</dbReference>
<dbReference type="PANTHER" id="PTHR47018">
    <property type="entry name" value="CXC DOMAIN-CONTAINING PROTEIN-RELATED"/>
    <property type="match status" value="1"/>
</dbReference>
<name>A0ABN8NP23_9CNID</name>
<comment type="caution">
    <text evidence="1">The sequence shown here is derived from an EMBL/GenBank/DDBJ whole genome shotgun (WGS) entry which is preliminary data.</text>
</comment>